<dbReference type="VEuPathDB" id="AmoebaDB:EDI_090850"/>
<dbReference type="AlphaFoldDB" id="B0EDJ5"/>
<dbReference type="GeneID" id="5881361"/>
<name>B0EDJ5_ENTDS</name>
<reference evidence="2" key="1">
    <citation type="submission" date="2007-12" db="EMBL/GenBank/DDBJ databases">
        <title>Annotation of Entamoeba dispar SAW760.</title>
        <authorList>
            <person name="Lorenzi H."/>
            <person name="Inman J."/>
            <person name="Schobel S."/>
            <person name="Amedeo P."/>
            <person name="Caler E."/>
        </authorList>
    </citation>
    <scope>NUCLEOTIDE SEQUENCE [LARGE SCALE GENOMIC DNA]</scope>
    <source>
        <strain evidence="2">ATCC PRA-260 / SAW760</strain>
    </source>
</reference>
<organism evidence="2">
    <name type="scientific">Entamoeba dispar (strain ATCC PRA-260 / SAW760)</name>
    <dbReference type="NCBI Taxonomy" id="370354"/>
    <lineage>
        <taxon>Eukaryota</taxon>
        <taxon>Amoebozoa</taxon>
        <taxon>Evosea</taxon>
        <taxon>Archamoebae</taxon>
        <taxon>Mastigamoebida</taxon>
        <taxon>Entamoebidae</taxon>
        <taxon>Entamoeba</taxon>
    </lineage>
</organism>
<accession>B0EDJ5</accession>
<evidence type="ECO:0000313" key="2">
    <source>
        <dbReference type="Proteomes" id="UP000008076"/>
    </source>
</evidence>
<proteinExistence type="predicted"/>
<sequence>MPLISFFKSSTNDGKELFVKFPELVIVSMYEHSLLTLNENSVNKIEELVKYIRITGQNQVICIFSFHATKSEEHLLLRVRKLKINYFYQDLKDYCDLMKNSMELVIINNIIEQSYAFDVICDIGFEKINLNFGDTKEWKVPECVKHLMFIGLTIQTLPKIVLHQ</sequence>
<evidence type="ECO:0000313" key="1">
    <source>
        <dbReference type="EMBL" id="EDR27393.1"/>
    </source>
</evidence>
<dbReference type="Proteomes" id="UP000008076">
    <property type="component" value="Unassembled WGS sequence"/>
</dbReference>
<dbReference type="EMBL" id="DS548805">
    <property type="protein sequence ID" value="EDR27393.1"/>
    <property type="molecule type" value="Genomic_DNA"/>
</dbReference>
<gene>
    <name evidence="1" type="ORF">EDI_090850</name>
</gene>
<dbReference type="KEGG" id="edi:EDI_090850"/>
<dbReference type="RefSeq" id="XP_001736357.1">
    <property type="nucleotide sequence ID" value="XM_001736305.1"/>
</dbReference>
<protein>
    <submittedName>
        <fullName evidence="1">Uncharacterized protein</fullName>
    </submittedName>
</protein>
<keyword evidence="2" id="KW-1185">Reference proteome</keyword>